<protein>
    <submittedName>
        <fullName evidence="2">Helix-turn-helix domain-containing protein</fullName>
    </submittedName>
</protein>
<gene>
    <name evidence="2" type="ORF">EM20IM_01330</name>
</gene>
<evidence type="ECO:0000259" key="1">
    <source>
        <dbReference type="PROSITE" id="PS50943"/>
    </source>
</evidence>
<dbReference type="SUPFAM" id="SSF47413">
    <property type="entry name" value="lambda repressor-like DNA-binding domains"/>
    <property type="match status" value="1"/>
</dbReference>
<dbReference type="Gene3D" id="1.10.260.40">
    <property type="entry name" value="lambda repressor-like DNA-binding domains"/>
    <property type="match status" value="1"/>
</dbReference>
<keyword evidence="3" id="KW-1185">Reference proteome</keyword>
<dbReference type="SUPFAM" id="SSF53850">
    <property type="entry name" value="Periplasmic binding protein-like II"/>
    <property type="match status" value="1"/>
</dbReference>
<dbReference type="Pfam" id="PF01381">
    <property type="entry name" value="HTH_3"/>
    <property type="match status" value="1"/>
</dbReference>
<dbReference type="PANTHER" id="PTHR38431">
    <property type="entry name" value="BLL2305 PROTEIN"/>
    <property type="match status" value="1"/>
</dbReference>
<feature type="domain" description="HTH cro/C1-type" evidence="1">
    <location>
        <begin position="15"/>
        <end position="69"/>
    </location>
</feature>
<evidence type="ECO:0000313" key="2">
    <source>
        <dbReference type="EMBL" id="QSR87035.1"/>
    </source>
</evidence>
<dbReference type="InterPro" id="IPR001387">
    <property type="entry name" value="Cro/C1-type_HTH"/>
</dbReference>
<organism evidence="2 3">
    <name type="scientific">Candidatus Methylacidiphilum infernorum</name>
    <dbReference type="NCBI Taxonomy" id="511746"/>
    <lineage>
        <taxon>Bacteria</taxon>
        <taxon>Pseudomonadati</taxon>
        <taxon>Verrucomicrobiota</taxon>
        <taxon>Methylacidiphilae</taxon>
        <taxon>Methylacidiphilales</taxon>
        <taxon>Methylacidiphilaceae</taxon>
        <taxon>Methylacidiphilum (ex Ratnadevi et al. 2023)</taxon>
    </lineage>
</organism>
<evidence type="ECO:0000313" key="3">
    <source>
        <dbReference type="Proteomes" id="UP000663088"/>
    </source>
</evidence>
<dbReference type="Proteomes" id="UP000663088">
    <property type="component" value="Chromosome"/>
</dbReference>
<accession>A0ABX7PVK1</accession>
<name>A0ABX7PVK1_9BACT</name>
<dbReference type="PANTHER" id="PTHR38431:SF1">
    <property type="entry name" value="BLL2305 PROTEIN"/>
    <property type="match status" value="1"/>
</dbReference>
<dbReference type="RefSeq" id="WP_206847487.1">
    <property type="nucleotide sequence ID" value="NZ_CP065956.1"/>
</dbReference>
<proteinExistence type="predicted"/>
<reference evidence="2 3" key="1">
    <citation type="submission" date="2020-12" db="EMBL/GenBank/DDBJ databases">
        <authorList>
            <person name="Awala S.I."/>
            <person name="Gwak J.-H."/>
            <person name="Kim S.-J."/>
            <person name="Rhee S.-K."/>
        </authorList>
    </citation>
    <scope>NUCLEOTIDE SEQUENCE [LARGE SCALE GENOMIC DNA]</scope>
    <source>
        <strain evidence="2 3">IT5</strain>
    </source>
</reference>
<dbReference type="Pfam" id="PF12727">
    <property type="entry name" value="PBP_like"/>
    <property type="match status" value="1"/>
</dbReference>
<dbReference type="InterPro" id="IPR010982">
    <property type="entry name" value="Lambda_DNA-bd_dom_sf"/>
</dbReference>
<dbReference type="CDD" id="cd00093">
    <property type="entry name" value="HTH_XRE"/>
    <property type="match status" value="1"/>
</dbReference>
<dbReference type="EMBL" id="CP065956">
    <property type="protein sequence ID" value="QSR87035.1"/>
    <property type="molecule type" value="Genomic_DNA"/>
</dbReference>
<sequence>MPKKLFLNNTLSSPLRLARIGKGLSQKELAAKIGVSRQTIHAMENGLYVPNTAVALRLARVLEKTVEFLFPYSPDFIEADVLVDENQKISTRYIVGEVRGRKIAWPSTSLEASLGFFEANALRLPSLVNNNRQLRLLFPYSEMEKQVFLLGCDPALGLLSSRLSRYSDFKLWWVRQSSLKALEYMKSGFAHIGGFHFPKEYPKNNVESGTEALMGTGGFILSFSQWEEGFAVQPANPLKIYKIEDLLRKEVRFVNRDHGSGSRILFDHLLSEADISPHQLNGYTVELPSAFEAARAVSYGFADVALTSRACAEFLGLDFIPLYLMEFCLVVPKDLTLYPPVEKFLDFLQSGDFKEELTMLPGYNFDSLGKVIKEVHDKEKPSSSSQ</sequence>
<dbReference type="PROSITE" id="PS50943">
    <property type="entry name" value="HTH_CROC1"/>
    <property type="match status" value="1"/>
</dbReference>
<dbReference type="InterPro" id="IPR024370">
    <property type="entry name" value="PBP_domain"/>
</dbReference>
<dbReference type="SMART" id="SM00530">
    <property type="entry name" value="HTH_XRE"/>
    <property type="match status" value="1"/>
</dbReference>